<dbReference type="Proteomes" id="UP000001542">
    <property type="component" value="Unassembled WGS sequence"/>
</dbReference>
<feature type="compositionally biased region" description="Polar residues" evidence="2">
    <location>
        <begin position="843"/>
        <end position="853"/>
    </location>
</feature>
<dbReference type="RefSeq" id="XP_001580040.1">
    <property type="nucleotide sequence ID" value="XM_001579990.1"/>
</dbReference>
<organism evidence="3 4">
    <name type="scientific">Trichomonas vaginalis (strain ATCC PRA-98 / G3)</name>
    <dbReference type="NCBI Taxonomy" id="412133"/>
    <lineage>
        <taxon>Eukaryota</taxon>
        <taxon>Metamonada</taxon>
        <taxon>Parabasalia</taxon>
        <taxon>Trichomonadida</taxon>
        <taxon>Trichomonadidae</taxon>
        <taxon>Trichomonas</taxon>
    </lineage>
</organism>
<reference evidence="3" key="1">
    <citation type="submission" date="2006-10" db="EMBL/GenBank/DDBJ databases">
        <authorList>
            <person name="Amadeo P."/>
            <person name="Zhao Q."/>
            <person name="Wortman J."/>
            <person name="Fraser-Liggett C."/>
            <person name="Carlton J."/>
        </authorList>
    </citation>
    <scope>NUCLEOTIDE SEQUENCE</scope>
    <source>
        <strain evidence="3">G3</strain>
    </source>
</reference>
<dbReference type="KEGG" id="tva:5464573"/>
<gene>
    <name evidence="3" type="ORF">TVAG_247330</name>
</gene>
<dbReference type="EMBL" id="DS113212">
    <property type="protein sequence ID" value="EAY19054.1"/>
    <property type="molecule type" value="Genomic_DNA"/>
</dbReference>
<evidence type="ECO:0000256" key="1">
    <source>
        <dbReference type="SAM" id="Coils"/>
    </source>
</evidence>
<evidence type="ECO:0000313" key="3">
    <source>
        <dbReference type="EMBL" id="EAY19054.1"/>
    </source>
</evidence>
<feature type="coiled-coil region" evidence="1">
    <location>
        <begin position="290"/>
        <end position="396"/>
    </location>
</feature>
<evidence type="ECO:0000313" key="4">
    <source>
        <dbReference type="Proteomes" id="UP000001542"/>
    </source>
</evidence>
<dbReference type="STRING" id="5722.A2DKS1"/>
<keyword evidence="1" id="KW-0175">Coiled coil</keyword>
<name>A2DKS1_TRIV3</name>
<dbReference type="InParanoid" id="A2DKS1"/>
<dbReference type="VEuPathDB" id="TrichDB:TVAG_247330"/>
<dbReference type="eggNOG" id="KOG1836">
    <property type="taxonomic scope" value="Eukaryota"/>
</dbReference>
<evidence type="ECO:0000256" key="2">
    <source>
        <dbReference type="SAM" id="MobiDB-lite"/>
    </source>
</evidence>
<proteinExistence type="predicted"/>
<dbReference type="AlphaFoldDB" id="A2DKS1"/>
<feature type="coiled-coil region" evidence="1">
    <location>
        <begin position="429"/>
        <end position="573"/>
    </location>
</feature>
<dbReference type="VEuPathDB" id="TrichDB:TVAGG3_0560370"/>
<keyword evidence="4" id="KW-1185">Reference proteome</keyword>
<reference evidence="3" key="2">
    <citation type="journal article" date="2007" name="Science">
        <title>Draft genome sequence of the sexually transmitted pathogen Trichomonas vaginalis.</title>
        <authorList>
            <person name="Carlton J.M."/>
            <person name="Hirt R.P."/>
            <person name="Silva J.C."/>
            <person name="Delcher A.L."/>
            <person name="Schatz M."/>
            <person name="Zhao Q."/>
            <person name="Wortman J.R."/>
            <person name="Bidwell S.L."/>
            <person name="Alsmark U.C.M."/>
            <person name="Besteiro S."/>
            <person name="Sicheritz-Ponten T."/>
            <person name="Noel C.J."/>
            <person name="Dacks J.B."/>
            <person name="Foster P.G."/>
            <person name="Simillion C."/>
            <person name="Van de Peer Y."/>
            <person name="Miranda-Saavedra D."/>
            <person name="Barton G.J."/>
            <person name="Westrop G.D."/>
            <person name="Mueller S."/>
            <person name="Dessi D."/>
            <person name="Fiori P.L."/>
            <person name="Ren Q."/>
            <person name="Paulsen I."/>
            <person name="Zhang H."/>
            <person name="Bastida-Corcuera F.D."/>
            <person name="Simoes-Barbosa A."/>
            <person name="Brown M.T."/>
            <person name="Hayes R.D."/>
            <person name="Mukherjee M."/>
            <person name="Okumura C.Y."/>
            <person name="Schneider R."/>
            <person name="Smith A.J."/>
            <person name="Vanacova S."/>
            <person name="Villalvazo M."/>
            <person name="Haas B.J."/>
            <person name="Pertea M."/>
            <person name="Feldblyum T.V."/>
            <person name="Utterback T.R."/>
            <person name="Shu C.L."/>
            <person name="Osoegawa K."/>
            <person name="de Jong P.J."/>
            <person name="Hrdy I."/>
            <person name="Horvathova L."/>
            <person name="Zubacova Z."/>
            <person name="Dolezal P."/>
            <person name="Malik S.B."/>
            <person name="Logsdon J.M. Jr."/>
            <person name="Henze K."/>
            <person name="Gupta A."/>
            <person name="Wang C.C."/>
            <person name="Dunne R.L."/>
            <person name="Upcroft J.A."/>
            <person name="Upcroft P."/>
            <person name="White O."/>
            <person name="Salzberg S.L."/>
            <person name="Tang P."/>
            <person name="Chiu C.-H."/>
            <person name="Lee Y.-S."/>
            <person name="Embley T.M."/>
            <person name="Coombs G.H."/>
            <person name="Mottram J.C."/>
            <person name="Tachezy J."/>
            <person name="Fraser-Liggett C.M."/>
            <person name="Johnson P.J."/>
        </authorList>
    </citation>
    <scope>NUCLEOTIDE SEQUENCE [LARGE SCALE GENOMIC DNA]</scope>
    <source>
        <strain evidence="3">G3</strain>
    </source>
</reference>
<sequence length="884" mass="101378">MDQNKKFRNNSSSTNNNELQMAKDFGPLNQQICELQTYINHLETEKQQQDNTIIELREKLLNATLQLQDISKNYQEQITYNNSGNNTESLQIELNESRKECEQLKLELARISGLFNSEILDLTNDYTDSTTQLQMQLNMTQKNLQNKNKEYTITNSEYKRQVDETNDKQKQLVELTKRCRALQAELDQKNDENSALNKELKDKLDSNENLKALLSEKENYISSLQDRLNLEEKSSSKFKQSLEETRTKLYSQELMLSQNSQEAIDQKIQEKIDEFQLEFNQELQRYNTIIDSKDQVISKLEAQLEKYKQNNNALELKAEEAYEKQERATHSATTVSEELEYLRKELTDKELTIKSLTDDKNELLRELETAEMKTQSEELAKEKKLHSDDIKKLQSQIDTQSRHFGDELDTLKKKLDTYMIQLADGNSEITRLTASLNQANSENEKLKSELTSLKEQNAKYDERVIKMTSQILNLEENNKVQSVNLQEADERAKEKADIEVRKANMALVSLNNDLVKEQKIVFDLTNKNEELQAANSALKNEVKLLNDALSESNERHQKELEILSKSIKSADIDITKEYNEKVIKLTKSLDETKALLYAEVQEHQGTRERLSKCIVDSTKKDKEIRDLQSLQTNITCIQQLLNVSNPADAIAAISNLKKLEIENKKLNGTISDLKEKQESTILQPLRLESTIAQKKTIIKMLEKEKNYLRAQLAAQVGNIDSSLVHCVVLFLNNVSKSESFGDNTRHEAESISSSIVNGDYKGLKTFAGILESEISGINKNHFNESLNKLAKIIEGKFIEMDQKIGEAGAHIELLSDKFHVARRNKIKAHQQKLIPAPPKQAAHSATPNRQKGSGNPLLVQLDPNRFPRTPKMSNAQRPNPHDYN</sequence>
<accession>A2DKS1</accession>
<dbReference type="SMR" id="A2DKS1"/>
<feature type="region of interest" description="Disordered" evidence="2">
    <location>
        <begin position="827"/>
        <end position="884"/>
    </location>
</feature>
<protein>
    <submittedName>
        <fullName evidence="3">Uncharacterized protein</fullName>
    </submittedName>
</protein>
<feature type="coiled-coil region" evidence="1">
    <location>
        <begin position="39"/>
        <end position="227"/>
    </location>
</feature>